<gene>
    <name evidence="2" type="ORF">RJ639_041512</name>
</gene>
<protein>
    <submittedName>
        <fullName evidence="2">Uncharacterized protein</fullName>
    </submittedName>
</protein>
<dbReference type="EMBL" id="JAVXUP010000439">
    <property type="protein sequence ID" value="KAK3027878.1"/>
    <property type="molecule type" value="Genomic_DNA"/>
</dbReference>
<reference evidence="2" key="1">
    <citation type="submission" date="2022-12" db="EMBL/GenBank/DDBJ databases">
        <title>Draft genome assemblies for two species of Escallonia (Escalloniales).</title>
        <authorList>
            <person name="Chanderbali A."/>
            <person name="Dervinis C."/>
            <person name="Anghel I."/>
            <person name="Soltis D."/>
            <person name="Soltis P."/>
            <person name="Zapata F."/>
        </authorList>
    </citation>
    <scope>NUCLEOTIDE SEQUENCE</scope>
    <source>
        <strain evidence="2">UCBG64.0493</strain>
        <tissue evidence="2">Leaf</tissue>
    </source>
</reference>
<keyword evidence="1" id="KW-0472">Membrane</keyword>
<dbReference type="Proteomes" id="UP001188597">
    <property type="component" value="Unassembled WGS sequence"/>
</dbReference>
<evidence type="ECO:0000256" key="1">
    <source>
        <dbReference type="SAM" id="Phobius"/>
    </source>
</evidence>
<evidence type="ECO:0000313" key="3">
    <source>
        <dbReference type="Proteomes" id="UP001188597"/>
    </source>
</evidence>
<proteinExistence type="predicted"/>
<dbReference type="AlphaFoldDB" id="A0AA88WMU0"/>
<dbReference type="PANTHER" id="PTHR36336">
    <property type="entry name" value="OS09G0560400 PROTEIN"/>
    <property type="match status" value="1"/>
</dbReference>
<keyword evidence="1" id="KW-1133">Transmembrane helix</keyword>
<keyword evidence="3" id="KW-1185">Reference proteome</keyword>
<keyword evidence="1" id="KW-0812">Transmembrane</keyword>
<sequence>MFLVLLCLSMTKKATDLGPMLSSLFHHASMGPVNGVKYRCSETGYRIPLKCVALEAGSKESNSEKKQNNRSTLENSYDKVKVDVMLRDAEEVTTISRRNLLDDSSMPKGASEAYITYRSCIPAVNEEKLSVLGFEGIIFCLLVASGSVVFFRRKQSGAMSGAVRVPTNPRF</sequence>
<feature type="transmembrane region" description="Helical" evidence="1">
    <location>
        <begin position="129"/>
        <end position="151"/>
    </location>
</feature>
<evidence type="ECO:0000313" key="2">
    <source>
        <dbReference type="EMBL" id="KAK3027878.1"/>
    </source>
</evidence>
<organism evidence="2 3">
    <name type="scientific">Escallonia herrerae</name>
    <dbReference type="NCBI Taxonomy" id="1293975"/>
    <lineage>
        <taxon>Eukaryota</taxon>
        <taxon>Viridiplantae</taxon>
        <taxon>Streptophyta</taxon>
        <taxon>Embryophyta</taxon>
        <taxon>Tracheophyta</taxon>
        <taxon>Spermatophyta</taxon>
        <taxon>Magnoliopsida</taxon>
        <taxon>eudicotyledons</taxon>
        <taxon>Gunneridae</taxon>
        <taxon>Pentapetalae</taxon>
        <taxon>asterids</taxon>
        <taxon>campanulids</taxon>
        <taxon>Escalloniales</taxon>
        <taxon>Escalloniaceae</taxon>
        <taxon>Escallonia</taxon>
    </lineage>
</organism>
<name>A0AA88WMU0_9ASTE</name>
<accession>A0AA88WMU0</accession>
<comment type="caution">
    <text evidence="2">The sequence shown here is derived from an EMBL/GenBank/DDBJ whole genome shotgun (WGS) entry which is preliminary data.</text>
</comment>
<dbReference type="PANTHER" id="PTHR36336:SF1">
    <property type="entry name" value="OS09G0560400 PROTEIN"/>
    <property type="match status" value="1"/>
</dbReference>